<feature type="signal peptide" evidence="1">
    <location>
        <begin position="1"/>
        <end position="20"/>
    </location>
</feature>
<evidence type="ECO:0000256" key="1">
    <source>
        <dbReference type="SAM" id="SignalP"/>
    </source>
</evidence>
<feature type="chain" id="PRO_5027665167" evidence="1">
    <location>
        <begin position="21"/>
        <end position="206"/>
    </location>
</feature>
<sequence length="206" mass="23168">MVVIARTWLLLLLCCRQACAVHVTPPVPGNNVNSANRDRHLREHRPHHVMQTGENFTTNISRVTRNHDRGLLRSEVLNLNLLRGQLLASVDMTFRSLSCDVTVACNGGKLNTCSCGEDRLRACVLPMARITHKSWSQYDPMTLFCVGVELASGKNGTNYELLTRCKTKGVGKVKYRVYVKREDKNAALDETQATVRYRACLEPLKD</sequence>
<protein>
    <submittedName>
        <fullName evidence="3">Uncharacterized protein LOC109469571</fullName>
    </submittedName>
</protein>
<dbReference type="KEGG" id="bbel:109469571"/>
<organism evidence="2 3">
    <name type="scientific">Branchiostoma belcheri</name>
    <name type="common">Amphioxus</name>
    <dbReference type="NCBI Taxonomy" id="7741"/>
    <lineage>
        <taxon>Eukaryota</taxon>
        <taxon>Metazoa</taxon>
        <taxon>Chordata</taxon>
        <taxon>Cephalochordata</taxon>
        <taxon>Leptocardii</taxon>
        <taxon>Amphioxiformes</taxon>
        <taxon>Branchiostomatidae</taxon>
        <taxon>Branchiostoma</taxon>
    </lineage>
</organism>
<keyword evidence="1" id="KW-0732">Signal</keyword>
<dbReference type="RefSeq" id="XP_019623664.1">
    <property type="nucleotide sequence ID" value="XM_019768105.1"/>
</dbReference>
<evidence type="ECO:0000313" key="3">
    <source>
        <dbReference type="RefSeq" id="XP_019623664.1"/>
    </source>
</evidence>
<proteinExistence type="predicted"/>
<dbReference type="Proteomes" id="UP000515135">
    <property type="component" value="Unplaced"/>
</dbReference>
<reference evidence="3" key="1">
    <citation type="submission" date="2025-08" db="UniProtKB">
        <authorList>
            <consortium name="RefSeq"/>
        </authorList>
    </citation>
    <scope>IDENTIFICATION</scope>
    <source>
        <tissue evidence="3">Gonad</tissue>
    </source>
</reference>
<gene>
    <name evidence="3" type="primary">LOC109469571</name>
</gene>
<dbReference type="OrthoDB" id="10031755at2759"/>
<name>A0A6P4YPQ7_BRABE</name>
<accession>A0A6P4YPQ7</accession>
<dbReference type="GeneID" id="109469571"/>
<dbReference type="AlphaFoldDB" id="A0A6P4YPQ7"/>
<evidence type="ECO:0000313" key="2">
    <source>
        <dbReference type="Proteomes" id="UP000515135"/>
    </source>
</evidence>
<keyword evidence="2" id="KW-1185">Reference proteome</keyword>